<feature type="compositionally biased region" description="Basic and acidic residues" evidence="1">
    <location>
        <begin position="179"/>
        <end position="188"/>
    </location>
</feature>
<accession>A0A6A6H293</accession>
<feature type="compositionally biased region" description="Basic and acidic residues" evidence="1">
    <location>
        <begin position="272"/>
        <end position="293"/>
    </location>
</feature>
<proteinExistence type="predicted"/>
<feature type="compositionally biased region" description="Polar residues" evidence="1">
    <location>
        <begin position="117"/>
        <end position="134"/>
    </location>
</feature>
<dbReference type="Proteomes" id="UP000800092">
    <property type="component" value="Unassembled WGS sequence"/>
</dbReference>
<evidence type="ECO:0000313" key="3">
    <source>
        <dbReference type="Proteomes" id="UP000800092"/>
    </source>
</evidence>
<feature type="compositionally biased region" description="Basic and acidic residues" evidence="1">
    <location>
        <begin position="98"/>
        <end position="107"/>
    </location>
</feature>
<sequence>MPGTDMIAPAYEVSSNKDVEDDSSNILTRKDRDADKSKKHEDDDASNIMTRKTHDAPQESNNAGVSAPLGIASEDGDASADSPATPRQDGHRAKRVRLNSDRDRADGVEAEEDEVGTLQSRNSLPLLSQHFNTIQERKSPIMMNLFKSQSSTDSSDSTHGNGSENKSNGSSNDYNNSDTRLDTHENTDSHSGGTDHGSGTSSGVGFGSKSRTPSDNLGEIKSTRFGTSELTAAYSGGNSYGSGTTGGAGSGNKTSTIGEGKSDSFSGTLMEKTGKILHQDKLAEKGREKREARGFGQEGVGSLEANA</sequence>
<dbReference type="OrthoDB" id="203279at2759"/>
<keyword evidence="3" id="KW-1185">Reference proteome</keyword>
<feature type="compositionally biased region" description="Basic and acidic residues" evidence="1">
    <location>
        <begin position="28"/>
        <end position="42"/>
    </location>
</feature>
<feature type="compositionally biased region" description="Gly residues" evidence="1">
    <location>
        <begin position="238"/>
        <end position="250"/>
    </location>
</feature>
<evidence type="ECO:0000256" key="1">
    <source>
        <dbReference type="SAM" id="MobiDB-lite"/>
    </source>
</evidence>
<dbReference type="AlphaFoldDB" id="A0A6A6H293"/>
<name>A0A6A6H293_VIRVR</name>
<organism evidence="2 3">
    <name type="scientific">Viridothelium virens</name>
    <name type="common">Speckled blister lichen</name>
    <name type="synonym">Trypethelium virens</name>
    <dbReference type="NCBI Taxonomy" id="1048519"/>
    <lineage>
        <taxon>Eukaryota</taxon>
        <taxon>Fungi</taxon>
        <taxon>Dikarya</taxon>
        <taxon>Ascomycota</taxon>
        <taxon>Pezizomycotina</taxon>
        <taxon>Dothideomycetes</taxon>
        <taxon>Dothideomycetes incertae sedis</taxon>
        <taxon>Trypetheliales</taxon>
        <taxon>Trypetheliaceae</taxon>
        <taxon>Viridothelium</taxon>
    </lineage>
</organism>
<protein>
    <submittedName>
        <fullName evidence="2">Uncharacterized protein</fullName>
    </submittedName>
</protein>
<feature type="compositionally biased region" description="Low complexity" evidence="1">
    <location>
        <begin position="148"/>
        <end position="177"/>
    </location>
</feature>
<feature type="compositionally biased region" description="Gly residues" evidence="1">
    <location>
        <begin position="194"/>
        <end position="206"/>
    </location>
</feature>
<gene>
    <name evidence="2" type="ORF">EV356DRAFT_535165</name>
</gene>
<feature type="region of interest" description="Disordered" evidence="1">
    <location>
        <begin position="1"/>
        <end position="307"/>
    </location>
</feature>
<reference evidence="2" key="1">
    <citation type="journal article" date="2020" name="Stud. Mycol.">
        <title>101 Dothideomycetes genomes: a test case for predicting lifestyles and emergence of pathogens.</title>
        <authorList>
            <person name="Haridas S."/>
            <person name="Albert R."/>
            <person name="Binder M."/>
            <person name="Bloem J."/>
            <person name="Labutti K."/>
            <person name="Salamov A."/>
            <person name="Andreopoulos B."/>
            <person name="Baker S."/>
            <person name="Barry K."/>
            <person name="Bills G."/>
            <person name="Bluhm B."/>
            <person name="Cannon C."/>
            <person name="Castanera R."/>
            <person name="Culley D."/>
            <person name="Daum C."/>
            <person name="Ezra D."/>
            <person name="Gonzalez J."/>
            <person name="Henrissat B."/>
            <person name="Kuo A."/>
            <person name="Liang C."/>
            <person name="Lipzen A."/>
            <person name="Lutzoni F."/>
            <person name="Magnuson J."/>
            <person name="Mondo S."/>
            <person name="Nolan M."/>
            <person name="Ohm R."/>
            <person name="Pangilinan J."/>
            <person name="Park H.-J."/>
            <person name="Ramirez L."/>
            <person name="Alfaro M."/>
            <person name="Sun H."/>
            <person name="Tritt A."/>
            <person name="Yoshinaga Y."/>
            <person name="Zwiers L.-H."/>
            <person name="Turgeon B."/>
            <person name="Goodwin S."/>
            <person name="Spatafora J."/>
            <person name="Crous P."/>
            <person name="Grigoriev I."/>
        </authorList>
    </citation>
    <scope>NUCLEOTIDE SEQUENCE</scope>
    <source>
        <strain evidence="2">Tuck. ex Michener</strain>
    </source>
</reference>
<dbReference type="EMBL" id="ML991822">
    <property type="protein sequence ID" value="KAF2231820.1"/>
    <property type="molecule type" value="Genomic_DNA"/>
</dbReference>
<evidence type="ECO:0000313" key="2">
    <source>
        <dbReference type="EMBL" id="KAF2231820.1"/>
    </source>
</evidence>